<dbReference type="Pfam" id="PF00172">
    <property type="entry name" value="Zn_clus"/>
    <property type="match status" value="1"/>
</dbReference>
<evidence type="ECO:0000259" key="4">
    <source>
        <dbReference type="PROSITE" id="PS50048"/>
    </source>
</evidence>
<name>A0AAD7F4R0_9AGAR</name>
<comment type="caution">
    <text evidence="5">The sequence shown here is derived from an EMBL/GenBank/DDBJ whole genome shotgun (WGS) entry which is preliminary data.</text>
</comment>
<dbReference type="PANTHER" id="PTHR46910:SF38">
    <property type="entry name" value="ZN(2)-C6 FUNGAL-TYPE DOMAIN-CONTAINING PROTEIN"/>
    <property type="match status" value="1"/>
</dbReference>
<dbReference type="InterPro" id="IPR050987">
    <property type="entry name" value="AtrR-like"/>
</dbReference>
<proteinExistence type="predicted"/>
<evidence type="ECO:0000256" key="1">
    <source>
        <dbReference type="ARBA" id="ARBA00022723"/>
    </source>
</evidence>
<dbReference type="SMART" id="SM00906">
    <property type="entry name" value="Fungal_trans"/>
    <property type="match status" value="1"/>
</dbReference>
<dbReference type="Proteomes" id="UP001218218">
    <property type="component" value="Unassembled WGS sequence"/>
</dbReference>
<dbReference type="GO" id="GO:0008270">
    <property type="term" value="F:zinc ion binding"/>
    <property type="evidence" value="ECO:0007669"/>
    <property type="project" value="InterPro"/>
</dbReference>
<dbReference type="InterPro" id="IPR036864">
    <property type="entry name" value="Zn2-C6_fun-type_DNA-bd_sf"/>
</dbReference>
<feature type="domain" description="Zn(2)-C6 fungal-type" evidence="4">
    <location>
        <begin position="56"/>
        <end position="89"/>
    </location>
</feature>
<keyword evidence="6" id="KW-1185">Reference proteome</keyword>
<organism evidence="5 6">
    <name type="scientific">Mycena albidolilacea</name>
    <dbReference type="NCBI Taxonomy" id="1033008"/>
    <lineage>
        <taxon>Eukaryota</taxon>
        <taxon>Fungi</taxon>
        <taxon>Dikarya</taxon>
        <taxon>Basidiomycota</taxon>
        <taxon>Agaricomycotina</taxon>
        <taxon>Agaricomycetes</taxon>
        <taxon>Agaricomycetidae</taxon>
        <taxon>Agaricales</taxon>
        <taxon>Marasmiineae</taxon>
        <taxon>Mycenaceae</taxon>
        <taxon>Mycena</taxon>
    </lineage>
</organism>
<gene>
    <name evidence="5" type="ORF">DFH08DRAFT_835223</name>
</gene>
<dbReference type="CDD" id="cd12148">
    <property type="entry name" value="fungal_TF_MHR"/>
    <property type="match status" value="1"/>
</dbReference>
<feature type="compositionally biased region" description="Polar residues" evidence="3">
    <location>
        <begin position="187"/>
        <end position="199"/>
    </location>
</feature>
<evidence type="ECO:0000256" key="3">
    <source>
        <dbReference type="SAM" id="MobiDB-lite"/>
    </source>
</evidence>
<dbReference type="PROSITE" id="PS50048">
    <property type="entry name" value="ZN2_CY6_FUNGAL_2"/>
    <property type="match status" value="1"/>
</dbReference>
<dbReference type="InterPro" id="IPR007219">
    <property type="entry name" value="XnlR_reg_dom"/>
</dbReference>
<accession>A0AAD7F4R0</accession>
<dbReference type="EMBL" id="JARIHO010000002">
    <property type="protein sequence ID" value="KAJ7366708.1"/>
    <property type="molecule type" value="Genomic_DNA"/>
</dbReference>
<dbReference type="Gene3D" id="4.10.240.10">
    <property type="entry name" value="Zn(2)-C6 fungal-type DNA-binding domain"/>
    <property type="match status" value="1"/>
</dbReference>
<dbReference type="GO" id="GO:0000981">
    <property type="term" value="F:DNA-binding transcription factor activity, RNA polymerase II-specific"/>
    <property type="evidence" value="ECO:0007669"/>
    <property type="project" value="InterPro"/>
</dbReference>
<sequence>MTTNRFFSVVRRQQANTITNLLSTTMSDDEFHPGHLNPPQRRFQFELAQQRKPQRSCDVCRQRKVRCDGPNMPDGCCSSCLAFGAPCTYLNPYRKRGPKNLLVEELKKENAVLKAKLRKLSVCSLCAQPLQSQPQGDGASNSSIFNHGDGASGSSVFNHGTPESDTSHTSGADGSEPVDGQDFTADRFQSSSGPEATRSSRYFGAASSFALANSAITAKRRSLGRPILNNVRRPLFWDVLPWEKEEYAIRPNYVFPDSDLIDSLLHIFWANINPTLPVLHRPSFERSVAEGLHLTNAEFGGTLLAVLAAASRYSNDPRVFVDGDRGFSAGWKFANQIRILRKLFEPTIHEVQMYCVLTLYSLSLSEPQVSWLYLGLGIRFLQQRGEHRRKPPEGREWSQEDELWRRAFWSFVALDRYTAAFLGRPMALHSEEYDAELPLEVDDEYWDQGFTQPPGKPSKLSYFICNLRLYEIMGDVMRRLYGSKKSKLLMGWDGPDWEPRTVAELDSAVNHFTDSIPAHLRWNPEHPPQGTFFDQSATLFIGYNYVRIAIHRQYIQNATNAISLSICAGAARAVLHTADAWLRKRQRIPLPNIINPVFVSGIILVLNLLATKRAGLPLGKNEDLRLVATAMEILKFSESRLQPIGRLWELLQELWSLDGSLPLSHPPNSENNSVEPTVSAAATAPKPVSIPSTEIPPCNVPEDFFTQLRQSFEQPWNTAPSFDQSSQLEPGISVEQMLADASIEDANNNIFDDELMSMWMAAPTDVANINNWDAYMDNRSGDANANWYTNFGA</sequence>
<feature type="compositionally biased region" description="Polar residues" evidence="3">
    <location>
        <begin position="152"/>
        <end position="172"/>
    </location>
</feature>
<dbReference type="PANTHER" id="PTHR46910">
    <property type="entry name" value="TRANSCRIPTION FACTOR PDR1"/>
    <property type="match status" value="1"/>
</dbReference>
<keyword evidence="2" id="KW-0539">Nucleus</keyword>
<dbReference type="CDD" id="cd00067">
    <property type="entry name" value="GAL4"/>
    <property type="match status" value="1"/>
</dbReference>
<dbReference type="Pfam" id="PF04082">
    <property type="entry name" value="Fungal_trans"/>
    <property type="match status" value="1"/>
</dbReference>
<keyword evidence="1" id="KW-0479">Metal-binding</keyword>
<dbReference type="GO" id="GO:0006351">
    <property type="term" value="P:DNA-templated transcription"/>
    <property type="evidence" value="ECO:0007669"/>
    <property type="project" value="InterPro"/>
</dbReference>
<dbReference type="InterPro" id="IPR001138">
    <property type="entry name" value="Zn2Cys6_DnaBD"/>
</dbReference>
<reference evidence="5" key="1">
    <citation type="submission" date="2023-03" db="EMBL/GenBank/DDBJ databases">
        <title>Massive genome expansion in bonnet fungi (Mycena s.s.) driven by repeated elements and novel gene families across ecological guilds.</title>
        <authorList>
            <consortium name="Lawrence Berkeley National Laboratory"/>
            <person name="Harder C.B."/>
            <person name="Miyauchi S."/>
            <person name="Viragh M."/>
            <person name="Kuo A."/>
            <person name="Thoen E."/>
            <person name="Andreopoulos B."/>
            <person name="Lu D."/>
            <person name="Skrede I."/>
            <person name="Drula E."/>
            <person name="Henrissat B."/>
            <person name="Morin E."/>
            <person name="Kohler A."/>
            <person name="Barry K."/>
            <person name="LaButti K."/>
            <person name="Morin E."/>
            <person name="Salamov A."/>
            <person name="Lipzen A."/>
            <person name="Mereny Z."/>
            <person name="Hegedus B."/>
            <person name="Baldrian P."/>
            <person name="Stursova M."/>
            <person name="Weitz H."/>
            <person name="Taylor A."/>
            <person name="Grigoriev I.V."/>
            <person name="Nagy L.G."/>
            <person name="Martin F."/>
            <person name="Kauserud H."/>
        </authorList>
    </citation>
    <scope>NUCLEOTIDE SEQUENCE</scope>
    <source>
        <strain evidence="5">CBHHK002</strain>
    </source>
</reference>
<dbReference type="SUPFAM" id="SSF57701">
    <property type="entry name" value="Zn2/Cys6 DNA-binding domain"/>
    <property type="match status" value="1"/>
</dbReference>
<dbReference type="SMART" id="SM00066">
    <property type="entry name" value="GAL4"/>
    <property type="match status" value="1"/>
</dbReference>
<evidence type="ECO:0000256" key="2">
    <source>
        <dbReference type="ARBA" id="ARBA00023242"/>
    </source>
</evidence>
<dbReference type="AlphaFoldDB" id="A0AAD7F4R0"/>
<evidence type="ECO:0000313" key="6">
    <source>
        <dbReference type="Proteomes" id="UP001218218"/>
    </source>
</evidence>
<evidence type="ECO:0000313" key="5">
    <source>
        <dbReference type="EMBL" id="KAJ7366708.1"/>
    </source>
</evidence>
<feature type="region of interest" description="Disordered" evidence="3">
    <location>
        <begin position="151"/>
        <end position="199"/>
    </location>
</feature>
<dbReference type="GO" id="GO:0003677">
    <property type="term" value="F:DNA binding"/>
    <property type="evidence" value="ECO:0007669"/>
    <property type="project" value="InterPro"/>
</dbReference>
<dbReference type="PROSITE" id="PS00463">
    <property type="entry name" value="ZN2_CY6_FUNGAL_1"/>
    <property type="match status" value="1"/>
</dbReference>
<protein>
    <submittedName>
        <fullName evidence="5">Fungal-specific transcription factor domain-containing protein</fullName>
    </submittedName>
</protein>